<dbReference type="eggNOG" id="ENOG502ZSQB">
    <property type="taxonomic scope" value="Bacteria"/>
</dbReference>
<dbReference type="OrthoDB" id="361799at2"/>
<accession>S3KG84</accession>
<dbReference type="Proteomes" id="UP000014541">
    <property type="component" value="Unassembled WGS sequence"/>
</dbReference>
<proteinExistence type="predicted"/>
<protein>
    <recommendedName>
        <fullName evidence="3">DUF2281 domain-containing protein</fullName>
    </recommendedName>
</protein>
<evidence type="ECO:0000313" key="1">
    <source>
        <dbReference type="EMBL" id="EPF31252.1"/>
    </source>
</evidence>
<organism evidence="1 2">
    <name type="scientific">Treponema maltophilum ATCC 51939</name>
    <dbReference type="NCBI Taxonomy" id="1125699"/>
    <lineage>
        <taxon>Bacteria</taxon>
        <taxon>Pseudomonadati</taxon>
        <taxon>Spirochaetota</taxon>
        <taxon>Spirochaetia</taxon>
        <taxon>Spirochaetales</taxon>
        <taxon>Treponemataceae</taxon>
        <taxon>Treponema</taxon>
    </lineage>
</organism>
<comment type="caution">
    <text evidence="1">The sequence shown here is derived from an EMBL/GenBank/DDBJ whole genome shotgun (WGS) entry which is preliminary data.</text>
</comment>
<dbReference type="RefSeq" id="WP_016525863.1">
    <property type="nucleotide sequence ID" value="NZ_KE332518.1"/>
</dbReference>
<dbReference type="AlphaFoldDB" id="S3KG84"/>
<dbReference type="HOGENOM" id="CLU_2620995_0_0_12"/>
<gene>
    <name evidence="1" type="ORF">HMPREF9194_01595</name>
</gene>
<evidence type="ECO:0000313" key="2">
    <source>
        <dbReference type="Proteomes" id="UP000014541"/>
    </source>
</evidence>
<dbReference type="PATRIC" id="fig|1125699.3.peg.1606"/>
<keyword evidence="2" id="KW-1185">Reference proteome</keyword>
<sequence length="78" mass="9368">MSYEALVEKVKALPEVCLEDAYKYMQFLLYQYEQEKMVALHESDEEFETRMNEGFNDMIEGRVTPLKETFEDIKKRFA</sequence>
<reference evidence="1 2" key="1">
    <citation type="submission" date="2013-04" db="EMBL/GenBank/DDBJ databases">
        <title>The Genome Sequence of Treponema maltophilum ATCC 51939.</title>
        <authorList>
            <consortium name="The Broad Institute Genomics Platform"/>
            <person name="Earl A."/>
            <person name="Ward D."/>
            <person name="Feldgarden M."/>
            <person name="Gevers D."/>
            <person name="Leonetti C."/>
            <person name="Blanton J.M."/>
            <person name="Dewhirst F.E."/>
            <person name="Izard J."/>
            <person name="Walker B."/>
            <person name="Young S."/>
            <person name="Zeng Q."/>
            <person name="Gargeya S."/>
            <person name="Fitzgerald M."/>
            <person name="Haas B."/>
            <person name="Abouelleil A."/>
            <person name="Allen A.W."/>
            <person name="Alvarado L."/>
            <person name="Arachchi H.M."/>
            <person name="Berlin A.M."/>
            <person name="Chapman S.B."/>
            <person name="Gainer-Dewar J."/>
            <person name="Goldberg J."/>
            <person name="Griggs A."/>
            <person name="Gujja S."/>
            <person name="Hansen M."/>
            <person name="Howarth C."/>
            <person name="Imamovic A."/>
            <person name="Ireland A."/>
            <person name="Larimer J."/>
            <person name="McCowan C."/>
            <person name="Murphy C."/>
            <person name="Pearson M."/>
            <person name="Poon T.W."/>
            <person name="Priest M."/>
            <person name="Roberts A."/>
            <person name="Saif S."/>
            <person name="Shea T."/>
            <person name="Sisk P."/>
            <person name="Sykes S."/>
            <person name="Wortman J."/>
            <person name="Nusbaum C."/>
            <person name="Birren B."/>
        </authorList>
    </citation>
    <scope>NUCLEOTIDE SEQUENCE [LARGE SCALE GENOMIC DNA]</scope>
    <source>
        <strain evidence="1 2">ATCC 51939</strain>
    </source>
</reference>
<dbReference type="EMBL" id="ATFF01000006">
    <property type="protein sequence ID" value="EPF31252.1"/>
    <property type="molecule type" value="Genomic_DNA"/>
</dbReference>
<evidence type="ECO:0008006" key="3">
    <source>
        <dbReference type="Google" id="ProtNLM"/>
    </source>
</evidence>
<name>S3KG84_TREMA</name>